<evidence type="ECO:0000256" key="1">
    <source>
        <dbReference type="SAM" id="MobiDB-lite"/>
    </source>
</evidence>
<comment type="caution">
    <text evidence="2">The sequence shown here is derived from an EMBL/GenBank/DDBJ whole genome shotgun (WGS) entry which is preliminary data.</text>
</comment>
<proteinExistence type="predicted"/>
<dbReference type="EMBL" id="SHLC01000001">
    <property type="protein sequence ID" value="RZU63948.1"/>
    <property type="molecule type" value="Genomic_DNA"/>
</dbReference>
<evidence type="ECO:0000313" key="2">
    <source>
        <dbReference type="EMBL" id="RZU63948.1"/>
    </source>
</evidence>
<protein>
    <submittedName>
        <fullName evidence="2">Uncharacterized protein</fullName>
    </submittedName>
</protein>
<gene>
    <name evidence="2" type="ORF">EV379_0237</name>
</gene>
<keyword evidence="3" id="KW-1185">Reference proteome</keyword>
<dbReference type="Proteomes" id="UP000291483">
    <property type="component" value="Unassembled WGS sequence"/>
</dbReference>
<dbReference type="AlphaFoldDB" id="A0A4Q8AHW8"/>
<name>A0A4Q8AHW8_9MICO</name>
<feature type="region of interest" description="Disordered" evidence="1">
    <location>
        <begin position="76"/>
        <end position="103"/>
    </location>
</feature>
<evidence type="ECO:0000313" key="3">
    <source>
        <dbReference type="Proteomes" id="UP000291483"/>
    </source>
</evidence>
<dbReference type="OrthoDB" id="5118185at2"/>
<organism evidence="2 3">
    <name type="scientific">Microterricola gilva</name>
    <dbReference type="NCBI Taxonomy" id="393267"/>
    <lineage>
        <taxon>Bacteria</taxon>
        <taxon>Bacillati</taxon>
        <taxon>Actinomycetota</taxon>
        <taxon>Actinomycetes</taxon>
        <taxon>Micrococcales</taxon>
        <taxon>Microbacteriaceae</taxon>
        <taxon>Microterricola</taxon>
    </lineage>
</organism>
<dbReference type="RefSeq" id="WP_130504541.1">
    <property type="nucleotide sequence ID" value="NZ_SHLC01000001.1"/>
</dbReference>
<feature type="compositionally biased region" description="Basic and acidic residues" evidence="1">
    <location>
        <begin position="87"/>
        <end position="100"/>
    </location>
</feature>
<accession>A0A4Q8AHW8</accession>
<sequence length="200" mass="23218">MARRRRKGFTPFDDEAIPKREEVSLDEQIEEGVMLAEFGARMALKNQIIIGVLTEPDAFDDERVREAARAALYEEVQQEDESASIAEDERGSAANREGKALHHHDYRTDDVANLRRREKVHAAVAERLWRLREDREYLDSFVARARADAWSEISAVIETKLDDVWPPLVVEDKSGGPQEKRVKQLRKELRREVRAANRRW</sequence>
<reference evidence="2 3" key="1">
    <citation type="submission" date="2019-02" db="EMBL/GenBank/DDBJ databases">
        <title>Sequencing the genomes of 1000 actinobacteria strains.</title>
        <authorList>
            <person name="Klenk H.-P."/>
        </authorList>
    </citation>
    <scope>NUCLEOTIDE SEQUENCE [LARGE SCALE GENOMIC DNA]</scope>
    <source>
        <strain evidence="2 3">DSM 18319</strain>
    </source>
</reference>